<dbReference type="GO" id="GO:0003700">
    <property type="term" value="F:DNA-binding transcription factor activity"/>
    <property type="evidence" value="ECO:0007669"/>
    <property type="project" value="TreeGrafter"/>
</dbReference>
<dbReference type="GO" id="GO:0005829">
    <property type="term" value="C:cytosol"/>
    <property type="evidence" value="ECO:0007669"/>
    <property type="project" value="TreeGrafter"/>
</dbReference>
<evidence type="ECO:0000259" key="4">
    <source>
        <dbReference type="PROSITE" id="PS51063"/>
    </source>
</evidence>
<dbReference type="CDD" id="cd00038">
    <property type="entry name" value="CAP_ED"/>
    <property type="match status" value="1"/>
</dbReference>
<evidence type="ECO:0000313" key="5">
    <source>
        <dbReference type="EMBL" id="TWB87220.1"/>
    </source>
</evidence>
<keyword evidence="6" id="KW-1185">Reference proteome</keyword>
<dbReference type="PANTHER" id="PTHR24567">
    <property type="entry name" value="CRP FAMILY TRANSCRIPTIONAL REGULATORY PROTEIN"/>
    <property type="match status" value="1"/>
</dbReference>
<dbReference type="SUPFAM" id="SSF51206">
    <property type="entry name" value="cAMP-binding domain-like"/>
    <property type="match status" value="1"/>
</dbReference>
<organism evidence="5 6">
    <name type="scientific">Bradyrhizobium macuxiense</name>
    <dbReference type="NCBI Taxonomy" id="1755647"/>
    <lineage>
        <taxon>Bacteria</taxon>
        <taxon>Pseudomonadati</taxon>
        <taxon>Pseudomonadota</taxon>
        <taxon>Alphaproteobacteria</taxon>
        <taxon>Hyphomicrobiales</taxon>
        <taxon>Nitrobacteraceae</taxon>
        <taxon>Bradyrhizobium</taxon>
    </lineage>
</organism>
<comment type="caution">
    <text evidence="5">The sequence shown here is derived from an EMBL/GenBank/DDBJ whole genome shotgun (WGS) entry which is preliminary data.</text>
</comment>
<dbReference type="InterPro" id="IPR014710">
    <property type="entry name" value="RmlC-like_jellyroll"/>
</dbReference>
<dbReference type="Gene3D" id="1.10.10.10">
    <property type="entry name" value="Winged helix-like DNA-binding domain superfamily/Winged helix DNA-binding domain"/>
    <property type="match status" value="1"/>
</dbReference>
<dbReference type="InterPro" id="IPR012318">
    <property type="entry name" value="HTH_CRP"/>
</dbReference>
<evidence type="ECO:0000313" key="6">
    <source>
        <dbReference type="Proteomes" id="UP000321304"/>
    </source>
</evidence>
<protein>
    <submittedName>
        <fullName evidence="5">CRP-like cAMP-binding protein</fullName>
    </submittedName>
</protein>
<gene>
    <name evidence="5" type="ORF">FBZ93_1221</name>
</gene>
<keyword evidence="2" id="KW-0238">DNA-binding</keyword>
<dbReference type="PROSITE" id="PS51063">
    <property type="entry name" value="HTH_CRP_2"/>
    <property type="match status" value="1"/>
</dbReference>
<dbReference type="SUPFAM" id="SSF46785">
    <property type="entry name" value="Winged helix' DNA-binding domain"/>
    <property type="match status" value="1"/>
</dbReference>
<evidence type="ECO:0000256" key="1">
    <source>
        <dbReference type="ARBA" id="ARBA00023015"/>
    </source>
</evidence>
<keyword evidence="1" id="KW-0805">Transcription regulation</keyword>
<reference evidence="5 6" key="1">
    <citation type="submission" date="2019-06" db="EMBL/GenBank/DDBJ databases">
        <title>Genomic Encyclopedia of Type Strains, Phase IV (KMG-V): Genome sequencing to study the core and pangenomes of soil and plant-associated prokaryotes.</title>
        <authorList>
            <person name="Whitman W."/>
        </authorList>
    </citation>
    <scope>NUCLEOTIDE SEQUENCE [LARGE SCALE GENOMIC DNA]</scope>
    <source>
        <strain evidence="5 6">BR 10355</strain>
    </source>
</reference>
<dbReference type="InterPro" id="IPR050397">
    <property type="entry name" value="Env_Response_Regulators"/>
</dbReference>
<proteinExistence type="predicted"/>
<name>A0A560L266_9BRAD</name>
<sequence>MVLQEPKKCPDHVYFIESGLVSLRLVAEGSILETALIGHRGAVGASPLMEGHLSTHQAVVLVSETAHRIRFEDLHRLMNERPAFGSIFSVRSSTDLALPSNGIMRDPARSRKRLASSLCFASDAFGAHVLPVTHDYISSALGLRRAGVTQTLIRFEEQGLIRKTRGVLQIDDRRCLEQRTCCCCKLISAAYESVRPTRDPAGKQTRPAIPNENDL</sequence>
<dbReference type="AlphaFoldDB" id="A0A560L266"/>
<accession>A0A560L266</accession>
<dbReference type="RefSeq" id="WP_246667810.1">
    <property type="nucleotide sequence ID" value="NZ_VITY01000022.1"/>
</dbReference>
<dbReference type="GO" id="GO:0003677">
    <property type="term" value="F:DNA binding"/>
    <property type="evidence" value="ECO:0007669"/>
    <property type="project" value="UniProtKB-KW"/>
</dbReference>
<evidence type="ECO:0000256" key="2">
    <source>
        <dbReference type="ARBA" id="ARBA00023125"/>
    </source>
</evidence>
<dbReference type="InterPro" id="IPR036388">
    <property type="entry name" value="WH-like_DNA-bd_sf"/>
</dbReference>
<dbReference type="EMBL" id="VITY01000022">
    <property type="protein sequence ID" value="TWB87220.1"/>
    <property type="molecule type" value="Genomic_DNA"/>
</dbReference>
<evidence type="ECO:0000256" key="3">
    <source>
        <dbReference type="ARBA" id="ARBA00023163"/>
    </source>
</evidence>
<dbReference type="Gene3D" id="2.60.120.10">
    <property type="entry name" value="Jelly Rolls"/>
    <property type="match status" value="1"/>
</dbReference>
<dbReference type="Proteomes" id="UP000321304">
    <property type="component" value="Unassembled WGS sequence"/>
</dbReference>
<dbReference type="InterPro" id="IPR018490">
    <property type="entry name" value="cNMP-bd_dom_sf"/>
</dbReference>
<keyword evidence="3" id="KW-0804">Transcription</keyword>
<dbReference type="PANTHER" id="PTHR24567:SF74">
    <property type="entry name" value="HTH-TYPE TRANSCRIPTIONAL REGULATOR ARCR"/>
    <property type="match status" value="1"/>
</dbReference>
<dbReference type="Pfam" id="PF13545">
    <property type="entry name" value="HTH_Crp_2"/>
    <property type="match status" value="1"/>
</dbReference>
<feature type="domain" description="HTH crp-type" evidence="4">
    <location>
        <begin position="108"/>
        <end position="174"/>
    </location>
</feature>
<dbReference type="InterPro" id="IPR000595">
    <property type="entry name" value="cNMP-bd_dom"/>
</dbReference>
<dbReference type="InterPro" id="IPR036390">
    <property type="entry name" value="WH_DNA-bd_sf"/>
</dbReference>